<dbReference type="Proteomes" id="UP000053557">
    <property type="component" value="Unassembled WGS sequence"/>
</dbReference>
<evidence type="ECO:0000256" key="10">
    <source>
        <dbReference type="ARBA" id="ARBA00023133"/>
    </source>
</evidence>
<evidence type="ECO:0000256" key="3">
    <source>
        <dbReference type="ARBA" id="ARBA00004744"/>
    </source>
</evidence>
<dbReference type="InterPro" id="IPR002937">
    <property type="entry name" value="Amino_oxidase"/>
</dbReference>
<evidence type="ECO:0000256" key="4">
    <source>
        <dbReference type="ARBA" id="ARBA00008310"/>
    </source>
</evidence>
<dbReference type="OrthoDB" id="9805195at2"/>
<organism evidence="13 14">
    <name type="scientific">Ferroacidibacillus organovorans</name>
    <dbReference type="NCBI Taxonomy" id="1765683"/>
    <lineage>
        <taxon>Bacteria</taxon>
        <taxon>Bacillati</taxon>
        <taxon>Bacillota</taxon>
        <taxon>Bacilli</taxon>
        <taxon>Bacillales</taxon>
        <taxon>Alicyclobacillaceae</taxon>
        <taxon>Ferroacidibacillus</taxon>
    </lineage>
</organism>
<accession>A0A117SXJ3</accession>
<evidence type="ECO:0000256" key="1">
    <source>
        <dbReference type="ARBA" id="ARBA00001755"/>
    </source>
</evidence>
<dbReference type="InterPro" id="IPR050464">
    <property type="entry name" value="Zeta_carotene_desat/Oxidored"/>
</dbReference>
<dbReference type="PANTHER" id="PTHR42923:SF3">
    <property type="entry name" value="PROTOPORPHYRINOGEN OXIDASE"/>
    <property type="match status" value="1"/>
</dbReference>
<dbReference type="Gene3D" id="3.90.660.20">
    <property type="entry name" value="Protoporphyrinogen oxidase, mitochondrial, domain 2"/>
    <property type="match status" value="1"/>
</dbReference>
<keyword evidence="8 11" id="KW-0274">FAD</keyword>
<evidence type="ECO:0000256" key="7">
    <source>
        <dbReference type="ARBA" id="ARBA00022630"/>
    </source>
</evidence>
<dbReference type="AlphaFoldDB" id="A0A117SXJ3"/>
<comment type="subcellular location">
    <subcellularLocation>
        <location evidence="11">Cytoplasm</location>
    </subcellularLocation>
</comment>
<dbReference type="PANTHER" id="PTHR42923">
    <property type="entry name" value="PROTOPORPHYRINOGEN OXIDASE"/>
    <property type="match status" value="1"/>
</dbReference>
<dbReference type="RefSeq" id="WP_067717212.1">
    <property type="nucleotide sequence ID" value="NZ_LPVJ01000051.1"/>
</dbReference>
<dbReference type="GO" id="GO:0005737">
    <property type="term" value="C:cytoplasm"/>
    <property type="evidence" value="ECO:0007669"/>
    <property type="project" value="UniProtKB-SubCell"/>
</dbReference>
<evidence type="ECO:0000256" key="11">
    <source>
        <dbReference type="RuleBase" id="RU364052"/>
    </source>
</evidence>
<evidence type="ECO:0000256" key="8">
    <source>
        <dbReference type="ARBA" id="ARBA00022827"/>
    </source>
</evidence>
<keyword evidence="14" id="KW-1185">Reference proteome</keyword>
<comment type="pathway">
    <text evidence="3 11">Porphyrin-containing compound metabolism; protoheme biosynthesis.</text>
</comment>
<dbReference type="Gene3D" id="3.50.50.60">
    <property type="entry name" value="FAD/NAD(P)-binding domain"/>
    <property type="match status" value="1"/>
</dbReference>
<dbReference type="Pfam" id="PF01593">
    <property type="entry name" value="Amino_oxidase"/>
    <property type="match status" value="1"/>
</dbReference>
<dbReference type="SUPFAM" id="SSF54373">
    <property type="entry name" value="FAD-linked reductases, C-terminal domain"/>
    <property type="match status" value="1"/>
</dbReference>
<dbReference type="UniPathway" id="UPA00252"/>
<dbReference type="InterPro" id="IPR036188">
    <property type="entry name" value="FAD/NAD-bd_sf"/>
</dbReference>
<evidence type="ECO:0000256" key="9">
    <source>
        <dbReference type="ARBA" id="ARBA00023002"/>
    </source>
</evidence>
<comment type="catalytic activity">
    <reaction evidence="1">
        <text>coproporphyrinogen III + 3 O2 = coproporphyrin III + 3 H2O2</text>
        <dbReference type="Rhea" id="RHEA:43436"/>
        <dbReference type="ChEBI" id="CHEBI:15379"/>
        <dbReference type="ChEBI" id="CHEBI:16240"/>
        <dbReference type="ChEBI" id="CHEBI:57309"/>
        <dbReference type="ChEBI" id="CHEBI:131725"/>
        <dbReference type="EC" id="1.3.3.15"/>
    </reaction>
    <physiologicalReaction direction="left-to-right" evidence="1">
        <dbReference type="Rhea" id="RHEA:43437"/>
    </physiologicalReaction>
</comment>
<evidence type="ECO:0000259" key="12">
    <source>
        <dbReference type="Pfam" id="PF01593"/>
    </source>
</evidence>
<evidence type="ECO:0000313" key="13">
    <source>
        <dbReference type="EMBL" id="KUO95433.1"/>
    </source>
</evidence>
<keyword evidence="11" id="KW-0963">Cytoplasm</keyword>
<proteinExistence type="inferred from homology"/>
<protein>
    <recommendedName>
        <fullName evidence="6 11">Coproporphyrinogen III oxidase</fullName>
        <ecNumber evidence="5 11">1.3.3.15</ecNumber>
    </recommendedName>
</protein>
<feature type="domain" description="Amine oxidase" evidence="12">
    <location>
        <begin position="13"/>
        <end position="469"/>
    </location>
</feature>
<dbReference type="InterPro" id="IPR004572">
    <property type="entry name" value="Protoporphyrinogen_oxidase"/>
</dbReference>
<dbReference type="EMBL" id="LPVJ01000051">
    <property type="protein sequence ID" value="KUO95433.1"/>
    <property type="molecule type" value="Genomic_DNA"/>
</dbReference>
<evidence type="ECO:0000256" key="6">
    <source>
        <dbReference type="ARBA" id="ARBA00019046"/>
    </source>
</evidence>
<dbReference type="SUPFAM" id="SSF51905">
    <property type="entry name" value="FAD/NAD(P)-binding domain"/>
    <property type="match status" value="1"/>
</dbReference>
<evidence type="ECO:0000256" key="2">
    <source>
        <dbReference type="ARBA" id="ARBA00001974"/>
    </source>
</evidence>
<reference evidence="13 14" key="1">
    <citation type="submission" date="2015-12" db="EMBL/GenBank/DDBJ databases">
        <title>Draft genome sequence of Acidibacillus ferrooxidans ITV001, isolated from a chalcopyrite acid mine drainage site in Brazil.</title>
        <authorList>
            <person name="Dall'Agnol H."/>
            <person name="Nancucheo I."/>
            <person name="Johnson B."/>
            <person name="Oliveira R."/>
            <person name="Leite L."/>
            <person name="Pylro V."/>
            <person name="Nunes G.L."/>
            <person name="Tzotzos G."/>
            <person name="Fernandes G.R."/>
            <person name="Dutra J."/>
            <person name="Orellana S.C."/>
            <person name="Oliveira G."/>
        </authorList>
    </citation>
    <scope>NUCLEOTIDE SEQUENCE [LARGE SCALE GENOMIC DNA]</scope>
    <source>
        <strain evidence="14">ITV01</strain>
    </source>
</reference>
<evidence type="ECO:0000256" key="5">
    <source>
        <dbReference type="ARBA" id="ARBA00012402"/>
    </source>
</evidence>
<comment type="function">
    <text evidence="11">Involved in coproporphyrin-dependent heme b biosynthesis. Catalyzes the oxidation of coproporphyrinogen III to coproporphyrin III.</text>
</comment>
<dbReference type="EC" id="1.3.3.15" evidence="5 11"/>
<name>A0A117SXJ3_9BACL</name>
<dbReference type="NCBIfam" id="TIGR00562">
    <property type="entry name" value="proto_IX_ox"/>
    <property type="match status" value="1"/>
</dbReference>
<gene>
    <name evidence="13" type="ORF">ATW55_02930</name>
</gene>
<evidence type="ECO:0000313" key="14">
    <source>
        <dbReference type="Proteomes" id="UP000053557"/>
    </source>
</evidence>
<dbReference type="Gene3D" id="1.10.3110.10">
    <property type="entry name" value="protoporphyrinogen ix oxidase, domain 3"/>
    <property type="match status" value="1"/>
</dbReference>
<comment type="caution">
    <text evidence="13">The sequence shown here is derived from an EMBL/GenBank/DDBJ whole genome shotgun (WGS) entry which is preliminary data.</text>
</comment>
<comment type="cofactor">
    <cofactor evidence="2 11">
        <name>FAD</name>
        <dbReference type="ChEBI" id="CHEBI:57692"/>
    </cofactor>
</comment>
<comment type="similarity">
    <text evidence="4 11">Belongs to the protoporphyrinogen/coproporphyrinogen oxidase family. Coproporphyrinogen III oxidase subfamily.</text>
</comment>
<keyword evidence="10 11" id="KW-0350">Heme biosynthesis</keyword>
<keyword evidence="7 11" id="KW-0285">Flavoprotein</keyword>
<dbReference type="GO" id="GO:0004729">
    <property type="term" value="F:oxygen-dependent protoporphyrinogen oxidase activity"/>
    <property type="evidence" value="ECO:0007669"/>
    <property type="project" value="UniProtKB-UniRule"/>
</dbReference>
<sequence length="476" mass="52107">MRRPRIAIIGGGITGLTAAYHLRTWSKDNGIPIECTLYEASSRLGGKILTMQDRDFTTEQGPDSIFTMKKDGVDLLTDLGMADQIIHAKTGKTALLRNRTLYPMPRDLHAGIPAKWSSMALSPLLSLRGKLRALGDLVLPRSSETSVQTQSLGRLLRNRFGNEVVDQIAAPLLAGIHAADIDRMSIGDAAPAIAQLTQNHRSLLLGAKKSKKRGRHIPSAHTSSPFISLQGGLSALVEELFTKSQDVVQYKMDTVIANLRRESNGRYTFVCQTGDTSAQMEVDAVILATPAYATAAIVETFTGLSDLLRSIRYASTATVILGFPADTFPGSNDMTGFLVPRSERLSITACTIVSAKWPTFTNRKTVLVRCYVGRDGEEDLLTKKDEEIVQNVVDDLCAIWNVKLAPSFRKLTRWPVSMPQYDVGHAKRVARVEQLLNAFPGIVLAGSAYRGMGIPDCIKDGKRAAQHIIHHVTQME</sequence>
<dbReference type="GO" id="GO:0006783">
    <property type="term" value="P:heme biosynthetic process"/>
    <property type="evidence" value="ECO:0007669"/>
    <property type="project" value="UniProtKB-UniRule"/>
</dbReference>
<keyword evidence="9 11" id="KW-0560">Oxidoreductase</keyword>